<sequence length="72" mass="8533">MIYKGLSYASRVKAVNEIYEQHAKSGLSNREIWRRYVYPVYFISEVTFYNYLNASAETNLLDEVKQIQLSLF</sequence>
<evidence type="ECO:0000313" key="1">
    <source>
        <dbReference type="EMBL" id="KAA6346421.1"/>
    </source>
</evidence>
<protein>
    <submittedName>
        <fullName evidence="1">Uncharacterized protein</fullName>
    </submittedName>
</protein>
<accession>A0A5J4SLY8</accession>
<reference evidence="1" key="1">
    <citation type="submission" date="2019-03" db="EMBL/GenBank/DDBJ databases">
        <title>Single cell metagenomics reveals metabolic interactions within the superorganism composed of flagellate Streblomastix strix and complex community of Bacteroidetes bacteria on its surface.</title>
        <authorList>
            <person name="Treitli S.C."/>
            <person name="Kolisko M."/>
            <person name="Husnik F."/>
            <person name="Keeling P."/>
            <person name="Hampl V."/>
        </authorList>
    </citation>
    <scope>NUCLEOTIDE SEQUENCE</scope>
    <source>
        <strain evidence="1">STM</strain>
    </source>
</reference>
<organism evidence="1">
    <name type="scientific">termite gut metagenome</name>
    <dbReference type="NCBI Taxonomy" id="433724"/>
    <lineage>
        <taxon>unclassified sequences</taxon>
        <taxon>metagenomes</taxon>
        <taxon>organismal metagenomes</taxon>
    </lineage>
</organism>
<proteinExistence type="predicted"/>
<dbReference type="AlphaFoldDB" id="A0A5J4SLY8"/>
<name>A0A5J4SLY8_9ZZZZ</name>
<gene>
    <name evidence="1" type="ORF">EZS27_006071</name>
</gene>
<dbReference type="EMBL" id="SNRY01000131">
    <property type="protein sequence ID" value="KAA6346421.1"/>
    <property type="molecule type" value="Genomic_DNA"/>
</dbReference>
<comment type="caution">
    <text evidence="1">The sequence shown here is derived from an EMBL/GenBank/DDBJ whole genome shotgun (WGS) entry which is preliminary data.</text>
</comment>